<comment type="cofactor">
    <cofactor evidence="1">
        <name>Fe(2+)</name>
        <dbReference type="ChEBI" id="CHEBI:29033"/>
    </cofactor>
</comment>
<dbReference type="Pfam" id="PF03405">
    <property type="entry name" value="FA_desaturase_2"/>
    <property type="match status" value="1"/>
</dbReference>
<dbReference type="GeneID" id="120267187"/>
<dbReference type="PANTHER" id="PTHR31155">
    <property type="entry name" value="ACYL- ACYL-CARRIER-PROTEIN DESATURASE-RELATED"/>
    <property type="match status" value="1"/>
</dbReference>
<organism evidence="13 14">
    <name type="scientific">Dioscorea cayennensis subsp. rotundata</name>
    <name type="common">White Guinea yam</name>
    <name type="synonym">Dioscorea rotundata</name>
    <dbReference type="NCBI Taxonomy" id="55577"/>
    <lineage>
        <taxon>Eukaryota</taxon>
        <taxon>Viridiplantae</taxon>
        <taxon>Streptophyta</taxon>
        <taxon>Embryophyta</taxon>
        <taxon>Tracheophyta</taxon>
        <taxon>Spermatophyta</taxon>
        <taxon>Magnoliopsida</taxon>
        <taxon>Liliopsida</taxon>
        <taxon>Dioscoreales</taxon>
        <taxon>Dioscoreaceae</taxon>
        <taxon>Dioscorea</taxon>
    </lineage>
</organism>
<evidence type="ECO:0000256" key="11">
    <source>
        <dbReference type="ARBA" id="ARBA00023098"/>
    </source>
</evidence>
<keyword evidence="13" id="KW-1185">Reference proteome</keyword>
<keyword evidence="5" id="KW-0444">Lipid biosynthesis</keyword>
<sequence>MRLAKVHGDVTFVKICETIAAYEKSHEMAYTKVVEKLFDVNSDVTMVLLVEIMTKRIVIPAVLLFDGQDEKLFSHYSVVAERIGVYTSKEFFVLRFIAGLPETGSSVVGVHLCNGLRVKDEEEERL</sequence>
<dbReference type="Gene3D" id="1.10.620.20">
    <property type="entry name" value="Ribonucleotide Reductase, subunit A"/>
    <property type="match status" value="1"/>
</dbReference>
<comment type="subunit">
    <text evidence="4">Homodimer.</text>
</comment>
<evidence type="ECO:0000256" key="12">
    <source>
        <dbReference type="ARBA" id="ARBA00023160"/>
    </source>
</evidence>
<keyword evidence="6" id="KW-0479">Metal-binding</keyword>
<dbReference type="PANTHER" id="PTHR31155:SF9">
    <property type="entry name" value="STEAROYL-[ACYL-CARRIER-PROTEIN] 9-DESATURASE 7, CHLOROPLASTIC"/>
    <property type="match status" value="1"/>
</dbReference>
<accession>A0AB40BX55</accession>
<keyword evidence="12" id="KW-0275">Fatty acid biosynthesis</keyword>
<name>A0AB40BX55_DIOCR</name>
<evidence type="ECO:0000256" key="8">
    <source>
        <dbReference type="ARBA" id="ARBA00022946"/>
    </source>
</evidence>
<proteinExistence type="inferred from homology"/>
<evidence type="ECO:0000256" key="5">
    <source>
        <dbReference type="ARBA" id="ARBA00022516"/>
    </source>
</evidence>
<dbReference type="GO" id="GO:0009570">
    <property type="term" value="C:chloroplast stroma"/>
    <property type="evidence" value="ECO:0007669"/>
    <property type="project" value="TreeGrafter"/>
</dbReference>
<comment type="similarity">
    <text evidence="3">Belongs to the fatty acid desaturase type 2 family.</text>
</comment>
<dbReference type="SUPFAM" id="SSF47240">
    <property type="entry name" value="Ferritin-like"/>
    <property type="match status" value="1"/>
</dbReference>
<protein>
    <submittedName>
        <fullName evidence="14">Stearoyl-[acyl-carrier-protein] 9-desaturase, chloroplastic-like</fullName>
    </submittedName>
</protein>
<evidence type="ECO:0000256" key="3">
    <source>
        <dbReference type="ARBA" id="ARBA00008749"/>
    </source>
</evidence>
<keyword evidence="8" id="KW-0809">Transit peptide</keyword>
<dbReference type="InterPro" id="IPR009078">
    <property type="entry name" value="Ferritin-like_SF"/>
</dbReference>
<evidence type="ECO:0000313" key="14">
    <source>
        <dbReference type="RefSeq" id="XP_039130818.1"/>
    </source>
</evidence>
<dbReference type="AlphaFoldDB" id="A0AB40BX55"/>
<evidence type="ECO:0000256" key="4">
    <source>
        <dbReference type="ARBA" id="ARBA00011738"/>
    </source>
</evidence>
<evidence type="ECO:0000256" key="10">
    <source>
        <dbReference type="ARBA" id="ARBA00023004"/>
    </source>
</evidence>
<dbReference type="RefSeq" id="XP_039130818.1">
    <property type="nucleotide sequence ID" value="XM_039274884.1"/>
</dbReference>
<evidence type="ECO:0000256" key="7">
    <source>
        <dbReference type="ARBA" id="ARBA00022832"/>
    </source>
</evidence>
<dbReference type="Proteomes" id="UP001515500">
    <property type="component" value="Chromosome 8"/>
</dbReference>
<evidence type="ECO:0000256" key="1">
    <source>
        <dbReference type="ARBA" id="ARBA00001954"/>
    </source>
</evidence>
<evidence type="ECO:0000313" key="13">
    <source>
        <dbReference type="Proteomes" id="UP001515500"/>
    </source>
</evidence>
<dbReference type="GO" id="GO:0006633">
    <property type="term" value="P:fatty acid biosynthetic process"/>
    <property type="evidence" value="ECO:0007669"/>
    <property type="project" value="UniProtKB-KW"/>
</dbReference>
<keyword evidence="11" id="KW-0443">Lipid metabolism</keyword>
<dbReference type="InterPro" id="IPR012348">
    <property type="entry name" value="RNR-like"/>
</dbReference>
<keyword evidence="9" id="KW-0560">Oxidoreductase</keyword>
<dbReference type="InterPro" id="IPR005067">
    <property type="entry name" value="Fatty_acid_desaturase-2"/>
</dbReference>
<keyword evidence="10" id="KW-0408">Iron</keyword>
<gene>
    <name evidence="14" type="primary">LOC120267187</name>
</gene>
<dbReference type="GO" id="GO:0045300">
    <property type="term" value="F:stearoyl-[ACP] desaturase activity"/>
    <property type="evidence" value="ECO:0007669"/>
    <property type="project" value="InterPro"/>
</dbReference>
<evidence type="ECO:0000256" key="9">
    <source>
        <dbReference type="ARBA" id="ARBA00023002"/>
    </source>
</evidence>
<evidence type="ECO:0000256" key="6">
    <source>
        <dbReference type="ARBA" id="ARBA00022723"/>
    </source>
</evidence>
<reference evidence="14" key="1">
    <citation type="submission" date="2025-08" db="UniProtKB">
        <authorList>
            <consortium name="RefSeq"/>
        </authorList>
    </citation>
    <scope>IDENTIFICATION</scope>
</reference>
<evidence type="ECO:0000256" key="2">
    <source>
        <dbReference type="ARBA" id="ARBA00004872"/>
    </source>
</evidence>
<dbReference type="GO" id="GO:0046872">
    <property type="term" value="F:metal ion binding"/>
    <property type="evidence" value="ECO:0007669"/>
    <property type="project" value="UniProtKB-KW"/>
</dbReference>
<comment type="pathway">
    <text evidence="2">Lipid metabolism; fatty acid metabolism.</text>
</comment>
<keyword evidence="7" id="KW-0276">Fatty acid metabolism</keyword>